<comment type="caution">
    <text evidence="5">The sequence shown here is derived from an EMBL/GenBank/DDBJ whole genome shotgun (WGS) entry which is preliminary data.</text>
</comment>
<evidence type="ECO:0000256" key="3">
    <source>
        <dbReference type="SAM" id="Coils"/>
    </source>
</evidence>
<protein>
    <recommendedName>
        <fullName evidence="7">Interactor of constitutive active ROPs 3</fullName>
    </recommendedName>
</protein>
<dbReference type="InterPro" id="IPR029688">
    <property type="entry name" value="ICR"/>
</dbReference>
<keyword evidence="6" id="KW-1185">Reference proteome</keyword>
<reference evidence="5" key="1">
    <citation type="submission" date="2017-07" db="EMBL/GenBank/DDBJ databases">
        <title>Taro Niue Genome Assembly and Annotation.</title>
        <authorList>
            <person name="Atibalentja N."/>
            <person name="Keating K."/>
            <person name="Fields C.J."/>
        </authorList>
    </citation>
    <scope>NUCLEOTIDE SEQUENCE</scope>
    <source>
        <strain evidence="5">Niue_2</strain>
        <tissue evidence="5">Leaf</tissue>
    </source>
</reference>
<feature type="compositionally biased region" description="Low complexity" evidence="4">
    <location>
        <begin position="14"/>
        <end position="47"/>
    </location>
</feature>
<organism evidence="5 6">
    <name type="scientific">Colocasia esculenta</name>
    <name type="common">Wild taro</name>
    <name type="synonym">Arum esculentum</name>
    <dbReference type="NCBI Taxonomy" id="4460"/>
    <lineage>
        <taxon>Eukaryota</taxon>
        <taxon>Viridiplantae</taxon>
        <taxon>Streptophyta</taxon>
        <taxon>Embryophyta</taxon>
        <taxon>Tracheophyta</taxon>
        <taxon>Spermatophyta</taxon>
        <taxon>Magnoliopsida</taxon>
        <taxon>Liliopsida</taxon>
        <taxon>Araceae</taxon>
        <taxon>Aroideae</taxon>
        <taxon>Colocasieae</taxon>
        <taxon>Colocasia</taxon>
    </lineage>
</organism>
<evidence type="ECO:0000256" key="1">
    <source>
        <dbReference type="ARBA" id="ARBA00009778"/>
    </source>
</evidence>
<feature type="region of interest" description="Disordered" evidence="4">
    <location>
        <begin position="1"/>
        <end position="75"/>
    </location>
</feature>
<feature type="compositionally biased region" description="Polar residues" evidence="4">
    <location>
        <begin position="1"/>
        <end position="13"/>
    </location>
</feature>
<comment type="similarity">
    <text evidence="1">Belongs to the ICR family.</text>
</comment>
<feature type="coiled-coil region" evidence="3">
    <location>
        <begin position="218"/>
        <end position="245"/>
    </location>
</feature>
<sequence>MQTSKARSGSSEVPQKTSPRTPRTTRQPKVALPESDSATSRRSTSRTPTEKSSPKPIWKTPKSPASEKKRVSRVSELEAQLIQAQEDLKKTKELLSSCESCKKQALEEVDDAKKQYSTMAADLEDAKRQLLELSGSEGPEELQKLPQECERALQLKLEALQKQNSVDAADLASAMSEIQNLKLQIEMVVVGAQAKQAEQAHMELEVLKQDMVETISVVGTLRAELNEYEKSEAEYEELLSETQIQLQVAHATIKTLHSDGVGAMDSLKCVCSELEISKIQITTLEDNINAVYSEVECLRSELKEAENRLEEEHVKSMMQIRSAEDIANTLRSEVEQLKSAMEEADTKLEEERIKNTMQAQAAYELQNSVKIEPGLKESKQELALKQDNDRIEELREDLIEKESELQRILDFNESLKEEIKSLRSNEPVSEMESKLMMSMADVAELKSKLMDKETELRVILTHKETELHRISSLNERLKEEILRLKAVPTEPNLESKLEMSMAEVAELKANLMDKETELQGIAEENMVLKEEVEKRVEEMHKSIESATAELEAAKASEKAALTRLGHATDEAEKNSRRAAIVAEQLEAAQTTNCEIETELKRLRIQSEQWRKAAEAAASILATGNNGQLMERSGSMDSDYLQYGGKLLSSPYSDDLDDDSPKKKKNNVLKKLGVLWKKGQK</sequence>
<dbReference type="EMBL" id="NMUH01000079">
    <property type="protein sequence ID" value="MQL70784.1"/>
    <property type="molecule type" value="Genomic_DNA"/>
</dbReference>
<dbReference type="Proteomes" id="UP000652761">
    <property type="component" value="Unassembled WGS sequence"/>
</dbReference>
<evidence type="ECO:0000313" key="6">
    <source>
        <dbReference type="Proteomes" id="UP000652761"/>
    </source>
</evidence>
<feature type="compositionally biased region" description="Basic and acidic residues" evidence="4">
    <location>
        <begin position="65"/>
        <end position="75"/>
    </location>
</feature>
<dbReference type="PANTHER" id="PTHR34224:SF4">
    <property type="entry name" value="INTERACTOR OF CONSTITUTIVE ACTIVE ROPS 2, CHLOROPLASTIC"/>
    <property type="match status" value="1"/>
</dbReference>
<evidence type="ECO:0008006" key="7">
    <source>
        <dbReference type="Google" id="ProtNLM"/>
    </source>
</evidence>
<proteinExistence type="inferred from homology"/>
<dbReference type="OrthoDB" id="1932291at2759"/>
<name>A0A843TMQ1_COLES</name>
<evidence type="ECO:0000256" key="4">
    <source>
        <dbReference type="SAM" id="MobiDB-lite"/>
    </source>
</evidence>
<keyword evidence="2 3" id="KW-0175">Coiled coil</keyword>
<dbReference type="PANTHER" id="PTHR34224">
    <property type="entry name" value="INTERACTOR OF CONSTITUTIVE ACTIVE ROPS 2, CHLOROPLASTIC-RELATED"/>
    <property type="match status" value="1"/>
</dbReference>
<feature type="coiled-coil region" evidence="3">
    <location>
        <begin position="281"/>
        <end position="425"/>
    </location>
</feature>
<evidence type="ECO:0000313" key="5">
    <source>
        <dbReference type="EMBL" id="MQL70784.1"/>
    </source>
</evidence>
<dbReference type="AlphaFoldDB" id="A0A843TMQ1"/>
<evidence type="ECO:0000256" key="2">
    <source>
        <dbReference type="ARBA" id="ARBA00023054"/>
    </source>
</evidence>
<gene>
    <name evidence="5" type="ORF">Taro_003147</name>
</gene>
<feature type="coiled-coil region" evidence="3">
    <location>
        <begin position="460"/>
        <end position="556"/>
    </location>
</feature>
<accession>A0A843TMQ1</accession>